<dbReference type="EMBL" id="JAOVZO020000023">
    <property type="protein sequence ID" value="MDC8016172.1"/>
    <property type="molecule type" value="Genomic_DNA"/>
</dbReference>
<dbReference type="InterPro" id="IPR036280">
    <property type="entry name" value="Multihaem_cyt_sf"/>
</dbReference>
<keyword evidence="3" id="KW-1185">Reference proteome</keyword>
<dbReference type="RefSeq" id="WP_263542542.1">
    <property type="nucleotide sequence ID" value="NZ_JAOVZO020000023.1"/>
</dbReference>
<name>A0A9X3YQM9_9GAMM</name>
<feature type="chain" id="PRO_5040815558" description="VWFD domain-containing protein" evidence="1">
    <location>
        <begin position="33"/>
        <end position="759"/>
    </location>
</feature>
<dbReference type="AlphaFoldDB" id="A0A9X3YQM9"/>
<dbReference type="Proteomes" id="UP001139971">
    <property type="component" value="Unassembled WGS sequence"/>
</dbReference>
<evidence type="ECO:0000313" key="2">
    <source>
        <dbReference type="EMBL" id="MDC8016172.1"/>
    </source>
</evidence>
<evidence type="ECO:0000256" key="1">
    <source>
        <dbReference type="SAM" id="SignalP"/>
    </source>
</evidence>
<protein>
    <recommendedName>
        <fullName evidence="4">VWFD domain-containing protein</fullName>
    </recommendedName>
</protein>
<feature type="signal peptide" evidence="1">
    <location>
        <begin position="1"/>
        <end position="32"/>
    </location>
</feature>
<evidence type="ECO:0008006" key="4">
    <source>
        <dbReference type="Google" id="ProtNLM"/>
    </source>
</evidence>
<reference evidence="2" key="1">
    <citation type="submission" date="2023-02" db="EMBL/GenBank/DDBJ databases">
        <title>Tahibacter soli sp. nov. isolated from soil.</title>
        <authorList>
            <person name="Baek J.H."/>
            <person name="Lee J.K."/>
            <person name="Choi D.G."/>
            <person name="Jeon C.O."/>
        </authorList>
    </citation>
    <scope>NUCLEOTIDE SEQUENCE</scope>
    <source>
        <strain evidence="2">BL</strain>
    </source>
</reference>
<dbReference type="SUPFAM" id="SSF48695">
    <property type="entry name" value="Multiheme cytochromes"/>
    <property type="match status" value="1"/>
</dbReference>
<sequence length="759" mass="81041">MQAGSQSQWLRTLLVAGCLGVCGALFAGPARAGGEEPIAYIGHGGFFEASGRQVMPTQAFVADAQAWYRADLSSRLNERKSFEFAQFERELFDGVPTHGQTRLVFEQRALEWLYVNSTRQKNDDRTLGKLRALDYALTFEMRESPESKDVAQGVPFVLVPPLAKKLAAVRAQQAQGDGGVKTATVNSGVNYTNECIAAGVPIPPSIGVMDPAGLAGWKSQGFIPQALQFIVNTPAELRTYRSMSPLGMCYALPRYSNNLMTTVALDGVICISEVTSKVCIWDNQMSGTTFSFAAGAQIPIGAPNLMVDPLGRYQAGGNELLGGQGGVCTDCHAGENPYITHPKANLGAYLWENLWQVQNLPTFAPNRYDPLVPAAWPQNQFSQTFATVPAVCSGCHVKFSAGRFPHLSNQLPGYCGTILPGGYNTTMPPGVPGTQVPAASAFRNAYCFAPPNNTTADAGDPHITTTNGVSYDFQAAGEFVVLTNDDTGFEVQSRQSPVQTTFTPPPNPYTGLASCVALNTAVAARVNEHRVTYQPIRTSSNKEEMQMRIDGRVTALTATPIPLGGGAYVALAAAGGGMHIVFSDGSDLVATPRFWTSQGYWYIDIDITNTPAREGIAGHVLAGDWLPRAPDGSSFGPIPGPLATRHVVLNQTFADAWRVTSSTSLFDYAAGTSTANFTDRNWPSPPGQPCRSTMPPVREPLTRMQPALAQQVCAVVDHEVKRAHCVFDVTVTGDAEFVRGYLPAATGGGGAAGGPAKEK</sequence>
<gene>
    <name evidence="2" type="ORF">OD750_026900</name>
</gene>
<proteinExistence type="predicted"/>
<organism evidence="2 3">
    <name type="scientific">Tahibacter soli</name>
    <dbReference type="NCBI Taxonomy" id="2983605"/>
    <lineage>
        <taxon>Bacteria</taxon>
        <taxon>Pseudomonadati</taxon>
        <taxon>Pseudomonadota</taxon>
        <taxon>Gammaproteobacteria</taxon>
        <taxon>Lysobacterales</taxon>
        <taxon>Rhodanobacteraceae</taxon>
        <taxon>Tahibacter</taxon>
    </lineage>
</organism>
<accession>A0A9X3YQM9</accession>
<comment type="caution">
    <text evidence="2">The sequence shown here is derived from an EMBL/GenBank/DDBJ whole genome shotgun (WGS) entry which is preliminary data.</text>
</comment>
<evidence type="ECO:0000313" key="3">
    <source>
        <dbReference type="Proteomes" id="UP001139971"/>
    </source>
</evidence>
<keyword evidence="1" id="KW-0732">Signal</keyword>